<accession>A0A3P3ZPH5</accession>
<organism evidence="1">
    <name type="scientific">mine drainage metagenome</name>
    <dbReference type="NCBI Taxonomy" id="410659"/>
    <lineage>
        <taxon>unclassified sequences</taxon>
        <taxon>metagenomes</taxon>
        <taxon>ecological metagenomes</taxon>
    </lineage>
</organism>
<protein>
    <submittedName>
        <fullName evidence="1">Uncharacterized protein</fullName>
    </submittedName>
</protein>
<evidence type="ECO:0000313" key="1">
    <source>
        <dbReference type="EMBL" id="VAY88602.1"/>
    </source>
</evidence>
<gene>
    <name evidence="1" type="ORF">CARN8_3360001</name>
</gene>
<name>A0A3P3ZPH5_9ZZZZ</name>
<dbReference type="AlphaFoldDB" id="A0A3P3ZPH5"/>
<sequence length="230" mass="24162">MTRATQTAVLDNQRSYQQMFAPLTSAFDTSIKGVIMGTQTWQQAWQRSLTSILSSFIDTGIKMVSTWASQQLAMTLATTTQDEVRMASSQMASTASLSTSALTIIKSIMNSASETFAGIFGFLAPTMGPYAAAPAAVGMGAVAAVAGSVASSAGGEWNIPVDRLQFVHRNETILPAGIAGGLRSMVEKGGSSSTTHVHIHATDAQSVERLFKNNGAAIASALKNHLRNFG</sequence>
<reference evidence="1" key="1">
    <citation type="submission" date="2018-10" db="EMBL/GenBank/DDBJ databases">
        <authorList>
            <person name="Plewniak F."/>
        </authorList>
    </citation>
    <scope>NUCLEOTIDE SEQUENCE</scope>
</reference>
<proteinExistence type="predicted"/>
<dbReference type="EMBL" id="UOYP01000264">
    <property type="protein sequence ID" value="VAY88602.1"/>
    <property type="molecule type" value="Genomic_DNA"/>
</dbReference>